<proteinExistence type="predicted"/>
<evidence type="ECO:0000256" key="1">
    <source>
        <dbReference type="SAM" id="MobiDB-lite"/>
    </source>
</evidence>
<dbReference type="Proteomes" id="UP001437256">
    <property type="component" value="Unassembled WGS sequence"/>
</dbReference>
<feature type="region of interest" description="Disordered" evidence="1">
    <location>
        <begin position="1"/>
        <end position="34"/>
    </location>
</feature>
<feature type="compositionally biased region" description="Acidic residues" evidence="1">
    <location>
        <begin position="422"/>
        <end position="433"/>
    </location>
</feature>
<feature type="compositionally biased region" description="Basic residues" evidence="1">
    <location>
        <begin position="337"/>
        <end position="350"/>
    </location>
</feature>
<feature type="compositionally biased region" description="Low complexity" evidence="1">
    <location>
        <begin position="296"/>
        <end position="336"/>
    </location>
</feature>
<evidence type="ECO:0000313" key="3">
    <source>
        <dbReference type="Proteomes" id="UP001437256"/>
    </source>
</evidence>
<reference evidence="2 3" key="1">
    <citation type="submission" date="2024-05" db="EMBL/GenBank/DDBJ databases">
        <title>A draft genome resource for the thread blight pathogen Marasmius tenuissimus strain MS-2.</title>
        <authorList>
            <person name="Yulfo-Soto G.E."/>
            <person name="Baruah I.K."/>
            <person name="Amoako-Attah I."/>
            <person name="Bukari Y."/>
            <person name="Meinhardt L.W."/>
            <person name="Bailey B.A."/>
            <person name="Cohen S.P."/>
        </authorList>
    </citation>
    <scope>NUCLEOTIDE SEQUENCE [LARGE SCALE GENOMIC DNA]</scope>
    <source>
        <strain evidence="2 3">MS-2</strain>
    </source>
</reference>
<sequence length="878" mass="98177">MSQNPSQHNSRTGSPQATSSPRTEPALPGFTDSDTFWSFQPPGHTYNITNAQGGAAVPVFGNPDHPIYANVAADSFPAGSGAIMTIPELKDSVIWNAFFYKYTVYLQQQGIFQVLTETKSAASASGYAEWYTRNNKALGVLKSRVNQAFESLMTDDIKETIENFQKAFGQEDMVRLLNIYEEFHHATFFSNQNPLPVITKMDQKRKELKVLGVDIPESLFVLIVIAKLPTGPWEMLKQKIIQEKKEDLKVVKLIALITNEWNRRRGAHESALAARISGIHRFIPSTAPPWSHQDRQSGGSSSRSNNQKNNNRSGNGNNNQKQNNNNLGNHNQQSQKGKGKGKGKAGKKKQNNQGKQNSRHLSANLACATFDQELMAPLQVYMANISTNPLDAVDTDTNSEHSSMPSLVTLSDTDEIDMEISSDSSSEFEEGEVVEQPPIPTTSQWPPHDVNDPYAPWSPPLPEPVSEIYFPTFAPSDFPYTPANQQSISQFLILYTQENVRNMGRSELRRSQYPTTICDIRLPLPIDVPFRGATSNWQDETWYREIMDIVKRRNIGPEFIFIMIRTTTRVVVYPNLHRACHNLTPRHALYLQNIREPILTVRAFSQTRFWTWDVQHLSEAILEINTTNWVKIVEAHPECISVLEVFRICNTRTPIPVQVYNPVFWGAHIKLGTEGDWLFGTASNQSVRGQRGGYKQNNKRNVRFVPRLNLRDQFDRRTTLSGWMHPVPCIDLSASQAQTAEVPNRSNSPPLPPPSDIDPGVFISHAIATAHAIAQAIMRPVSAPPIPCSPTQSFRGASPLRNNDHAEVDPWVVAQNDPRNTTTDNEGAEPVQSPATLHRPLNLVPCTIATNTYIGNISIISHDPDADTGLHPSTVIDL</sequence>
<feature type="region of interest" description="Disordered" evidence="1">
    <location>
        <begin position="422"/>
        <end position="447"/>
    </location>
</feature>
<name>A0ABR2ZFS0_9AGAR</name>
<comment type="caution">
    <text evidence="2">The sequence shown here is derived from an EMBL/GenBank/DDBJ whole genome shotgun (WGS) entry which is preliminary data.</text>
</comment>
<feature type="region of interest" description="Disordered" evidence="1">
    <location>
        <begin position="284"/>
        <end position="359"/>
    </location>
</feature>
<keyword evidence="3" id="KW-1185">Reference proteome</keyword>
<dbReference type="Pfam" id="PF14223">
    <property type="entry name" value="Retrotran_gag_2"/>
    <property type="match status" value="1"/>
</dbReference>
<protein>
    <submittedName>
        <fullName evidence="2">Uncharacterized protein</fullName>
    </submittedName>
</protein>
<gene>
    <name evidence="2" type="ORF">AAF712_013114</name>
</gene>
<evidence type="ECO:0000313" key="2">
    <source>
        <dbReference type="EMBL" id="KAL0060097.1"/>
    </source>
</evidence>
<feature type="compositionally biased region" description="Polar residues" evidence="1">
    <location>
        <begin position="1"/>
        <end position="22"/>
    </location>
</feature>
<accession>A0ABR2ZFS0</accession>
<organism evidence="2 3">
    <name type="scientific">Marasmius tenuissimus</name>
    <dbReference type="NCBI Taxonomy" id="585030"/>
    <lineage>
        <taxon>Eukaryota</taxon>
        <taxon>Fungi</taxon>
        <taxon>Dikarya</taxon>
        <taxon>Basidiomycota</taxon>
        <taxon>Agaricomycotina</taxon>
        <taxon>Agaricomycetes</taxon>
        <taxon>Agaricomycetidae</taxon>
        <taxon>Agaricales</taxon>
        <taxon>Marasmiineae</taxon>
        <taxon>Marasmiaceae</taxon>
        <taxon>Marasmius</taxon>
    </lineage>
</organism>
<dbReference type="EMBL" id="JBBXMP010000192">
    <property type="protein sequence ID" value="KAL0060097.1"/>
    <property type="molecule type" value="Genomic_DNA"/>
</dbReference>